<accession>A0A5B9VYW3</accession>
<dbReference type="SUPFAM" id="SSF160631">
    <property type="entry name" value="SMI1/KNR4-like"/>
    <property type="match status" value="1"/>
</dbReference>
<name>A0A5B9VYW3_9BACT</name>
<feature type="domain" description="Knr4/Smi1-like" evidence="1">
    <location>
        <begin position="43"/>
        <end position="157"/>
    </location>
</feature>
<dbReference type="EMBL" id="CP042997">
    <property type="protein sequence ID" value="QEH32820.1"/>
    <property type="molecule type" value="Genomic_DNA"/>
</dbReference>
<dbReference type="Proteomes" id="UP000324233">
    <property type="component" value="Chromosome"/>
</dbReference>
<gene>
    <name evidence="2" type="ORF">OJF2_13040</name>
</gene>
<keyword evidence="3" id="KW-1185">Reference proteome</keyword>
<dbReference type="InterPro" id="IPR037883">
    <property type="entry name" value="Knr4/Smi1-like_sf"/>
</dbReference>
<dbReference type="Pfam" id="PF09346">
    <property type="entry name" value="SMI1_KNR4"/>
    <property type="match status" value="1"/>
</dbReference>
<evidence type="ECO:0000313" key="2">
    <source>
        <dbReference type="EMBL" id="QEH32820.1"/>
    </source>
</evidence>
<dbReference type="OrthoDB" id="259147at2"/>
<organism evidence="2 3">
    <name type="scientific">Aquisphaera giovannonii</name>
    <dbReference type="NCBI Taxonomy" id="406548"/>
    <lineage>
        <taxon>Bacteria</taxon>
        <taxon>Pseudomonadati</taxon>
        <taxon>Planctomycetota</taxon>
        <taxon>Planctomycetia</taxon>
        <taxon>Isosphaerales</taxon>
        <taxon>Isosphaeraceae</taxon>
        <taxon>Aquisphaera</taxon>
    </lineage>
</organism>
<dbReference type="RefSeq" id="WP_148592279.1">
    <property type="nucleotide sequence ID" value="NZ_CP042997.1"/>
</dbReference>
<dbReference type="SMART" id="SM00860">
    <property type="entry name" value="SMI1_KNR4"/>
    <property type="match status" value="1"/>
</dbReference>
<proteinExistence type="predicted"/>
<protein>
    <recommendedName>
        <fullName evidence="1">Knr4/Smi1-like domain-containing protein</fullName>
    </recommendedName>
</protein>
<evidence type="ECO:0000313" key="3">
    <source>
        <dbReference type="Proteomes" id="UP000324233"/>
    </source>
</evidence>
<dbReference type="KEGG" id="agv:OJF2_13040"/>
<evidence type="ECO:0000259" key="1">
    <source>
        <dbReference type="SMART" id="SM00860"/>
    </source>
</evidence>
<sequence>MTSQLRELVLCWMAWGGIDEGLAPGAEALEAGFGGVESPTRPGAEPRAIAAWEHRHGYRLPSGLRAWLMLSNGLYRGGPLLHPISAIGPMVVFSRMEDLLVQPESWFEIGNPNVETVCIDLAYRWPGGGFPIFTSGDPASGSPPRVVARSFEEWFLELLRRGGREYWLDADFAGLGDPWQSHRRFTPPPELPARLAPFAGRAASFVLARADEREAAESLGLSPDDVEILFRHLQHVIPDMLPK</sequence>
<reference evidence="2 3" key="1">
    <citation type="submission" date="2019-08" db="EMBL/GenBank/DDBJ databases">
        <title>Deep-cultivation of Planctomycetes and their phenomic and genomic characterization uncovers novel biology.</title>
        <authorList>
            <person name="Wiegand S."/>
            <person name="Jogler M."/>
            <person name="Boedeker C."/>
            <person name="Pinto D."/>
            <person name="Vollmers J."/>
            <person name="Rivas-Marin E."/>
            <person name="Kohn T."/>
            <person name="Peeters S.H."/>
            <person name="Heuer A."/>
            <person name="Rast P."/>
            <person name="Oberbeckmann S."/>
            <person name="Bunk B."/>
            <person name="Jeske O."/>
            <person name="Meyerdierks A."/>
            <person name="Storesund J.E."/>
            <person name="Kallscheuer N."/>
            <person name="Luecker S."/>
            <person name="Lage O.M."/>
            <person name="Pohl T."/>
            <person name="Merkel B.J."/>
            <person name="Hornburger P."/>
            <person name="Mueller R.-W."/>
            <person name="Bruemmer F."/>
            <person name="Labrenz M."/>
            <person name="Spormann A.M."/>
            <person name="Op den Camp H."/>
            <person name="Overmann J."/>
            <person name="Amann R."/>
            <person name="Jetten M.S.M."/>
            <person name="Mascher T."/>
            <person name="Medema M.H."/>
            <person name="Devos D.P."/>
            <person name="Kaster A.-K."/>
            <person name="Ovreas L."/>
            <person name="Rohde M."/>
            <person name="Galperin M.Y."/>
            <person name="Jogler C."/>
        </authorList>
    </citation>
    <scope>NUCLEOTIDE SEQUENCE [LARGE SCALE GENOMIC DNA]</scope>
    <source>
        <strain evidence="2 3">OJF2</strain>
    </source>
</reference>
<dbReference type="AlphaFoldDB" id="A0A5B9VYW3"/>
<dbReference type="InterPro" id="IPR018958">
    <property type="entry name" value="Knr4/Smi1-like_dom"/>
</dbReference>